<dbReference type="Gene3D" id="1.20.1270.220">
    <property type="match status" value="1"/>
</dbReference>
<feature type="domain" description="Bromo" evidence="4">
    <location>
        <begin position="559"/>
        <end position="631"/>
    </location>
</feature>
<dbReference type="InterPro" id="IPR018359">
    <property type="entry name" value="Bromodomain_CS"/>
</dbReference>
<feature type="compositionally biased region" description="Polar residues" evidence="3">
    <location>
        <begin position="127"/>
        <end position="154"/>
    </location>
</feature>
<dbReference type="InterPro" id="IPR027353">
    <property type="entry name" value="NET_dom"/>
</dbReference>
<dbReference type="Proteomes" id="UP001345013">
    <property type="component" value="Unassembled WGS sequence"/>
</dbReference>
<feature type="compositionally biased region" description="Basic and acidic residues" evidence="3">
    <location>
        <begin position="459"/>
        <end position="472"/>
    </location>
</feature>
<dbReference type="PROSITE" id="PS50014">
    <property type="entry name" value="BROMODOMAIN_2"/>
    <property type="match status" value="2"/>
</dbReference>
<feature type="compositionally biased region" description="Basic and acidic residues" evidence="3">
    <location>
        <begin position="829"/>
        <end position="843"/>
    </location>
</feature>
<feature type="region of interest" description="Disordered" evidence="3">
    <location>
        <begin position="651"/>
        <end position="690"/>
    </location>
</feature>
<feature type="region of interest" description="Disordered" evidence="3">
    <location>
        <begin position="41"/>
        <end position="342"/>
    </location>
</feature>
<feature type="compositionally biased region" description="Low complexity" evidence="3">
    <location>
        <begin position="115"/>
        <end position="124"/>
    </location>
</feature>
<evidence type="ECO:0000259" key="4">
    <source>
        <dbReference type="PROSITE" id="PS50014"/>
    </source>
</evidence>
<reference evidence="6 7" key="1">
    <citation type="submission" date="2023-08" db="EMBL/GenBank/DDBJ databases">
        <title>Black Yeasts Isolated from many extreme environments.</title>
        <authorList>
            <person name="Coleine C."/>
            <person name="Stajich J.E."/>
            <person name="Selbmann L."/>
        </authorList>
    </citation>
    <scope>NUCLEOTIDE SEQUENCE [LARGE SCALE GENOMIC DNA]</scope>
    <source>
        <strain evidence="6 7">CCFEE 5885</strain>
    </source>
</reference>
<keyword evidence="7" id="KW-1185">Reference proteome</keyword>
<dbReference type="SUPFAM" id="SSF47370">
    <property type="entry name" value="Bromodomain"/>
    <property type="match status" value="2"/>
</dbReference>
<feature type="compositionally biased region" description="Acidic residues" evidence="3">
    <location>
        <begin position="883"/>
        <end position="898"/>
    </location>
</feature>
<comment type="caution">
    <text evidence="6">The sequence shown here is derived from an EMBL/GenBank/DDBJ whole genome shotgun (WGS) entry which is preliminary data.</text>
</comment>
<feature type="region of interest" description="Disordered" evidence="3">
    <location>
        <begin position="823"/>
        <end position="898"/>
    </location>
</feature>
<dbReference type="Pfam" id="PF17035">
    <property type="entry name" value="BET"/>
    <property type="match status" value="1"/>
</dbReference>
<evidence type="ECO:0000259" key="5">
    <source>
        <dbReference type="PROSITE" id="PS51525"/>
    </source>
</evidence>
<dbReference type="PANTHER" id="PTHR22880:SF225">
    <property type="entry name" value="BROMODOMAIN-CONTAINING PROTEIN BET-1-RELATED"/>
    <property type="match status" value="1"/>
</dbReference>
<name>A0ABR0KPE0_9EURO</name>
<dbReference type="PANTHER" id="PTHR22880">
    <property type="entry name" value="FALZ-RELATED BROMODOMAIN-CONTAINING PROTEINS"/>
    <property type="match status" value="1"/>
</dbReference>
<dbReference type="Gene3D" id="1.20.920.10">
    <property type="entry name" value="Bromodomain-like"/>
    <property type="match status" value="2"/>
</dbReference>
<evidence type="ECO:0000313" key="6">
    <source>
        <dbReference type="EMBL" id="KAK5102400.1"/>
    </source>
</evidence>
<accession>A0ABR0KPE0</accession>
<dbReference type="Pfam" id="PF00439">
    <property type="entry name" value="Bromodomain"/>
    <property type="match status" value="2"/>
</dbReference>
<gene>
    <name evidence="6" type="primary">BDF1</name>
    <name evidence="6" type="ORF">LTR24_000311</name>
</gene>
<evidence type="ECO:0000313" key="7">
    <source>
        <dbReference type="Proteomes" id="UP001345013"/>
    </source>
</evidence>
<feature type="compositionally biased region" description="Basic and acidic residues" evidence="3">
    <location>
        <begin position="301"/>
        <end position="321"/>
    </location>
</feature>
<dbReference type="SMART" id="SM00297">
    <property type="entry name" value="BROMO"/>
    <property type="match status" value="2"/>
</dbReference>
<feature type="compositionally biased region" description="Pro residues" evidence="3">
    <location>
        <begin position="261"/>
        <end position="272"/>
    </location>
</feature>
<feature type="compositionally biased region" description="Low complexity" evidence="3">
    <location>
        <begin position="484"/>
        <end position="500"/>
    </location>
</feature>
<feature type="compositionally biased region" description="Basic and acidic residues" evidence="3">
    <location>
        <begin position="508"/>
        <end position="518"/>
    </location>
</feature>
<dbReference type="PRINTS" id="PR00503">
    <property type="entry name" value="BROMODOMAIN"/>
</dbReference>
<feature type="compositionally biased region" description="Low complexity" evidence="3">
    <location>
        <begin position="244"/>
        <end position="260"/>
    </location>
</feature>
<dbReference type="InterPro" id="IPR038336">
    <property type="entry name" value="NET_sf"/>
</dbReference>
<feature type="region of interest" description="Disordered" evidence="3">
    <location>
        <begin position="704"/>
        <end position="759"/>
    </location>
</feature>
<feature type="domain" description="Bromo" evidence="4">
    <location>
        <begin position="361"/>
        <end position="433"/>
    </location>
</feature>
<dbReference type="InterPro" id="IPR050935">
    <property type="entry name" value="Bromo_chromatin_reader"/>
</dbReference>
<dbReference type="CDD" id="cd05499">
    <property type="entry name" value="Bromo_BDF1_2_II"/>
    <property type="match status" value="1"/>
</dbReference>
<feature type="region of interest" description="Disordered" evidence="3">
    <location>
        <begin position="1"/>
        <end position="28"/>
    </location>
</feature>
<protein>
    <submittedName>
        <fullName evidence="6">Transcription initiation at TATA-containing promoter protein</fullName>
    </submittedName>
</protein>
<feature type="compositionally biased region" description="Low complexity" evidence="3">
    <location>
        <begin position="322"/>
        <end position="337"/>
    </location>
</feature>
<keyword evidence="1 2" id="KW-0103">Bromodomain</keyword>
<feature type="region of interest" description="Disordered" evidence="3">
    <location>
        <begin position="449"/>
        <end position="535"/>
    </location>
</feature>
<evidence type="ECO:0000256" key="1">
    <source>
        <dbReference type="ARBA" id="ARBA00023117"/>
    </source>
</evidence>
<dbReference type="EMBL" id="JAVRRG010000002">
    <property type="protein sequence ID" value="KAK5102400.1"/>
    <property type="molecule type" value="Genomic_DNA"/>
</dbReference>
<dbReference type="InterPro" id="IPR001487">
    <property type="entry name" value="Bromodomain"/>
</dbReference>
<proteinExistence type="predicted"/>
<dbReference type="PROSITE" id="PS00633">
    <property type="entry name" value="BROMODOMAIN_1"/>
    <property type="match status" value="2"/>
</dbReference>
<evidence type="ECO:0000256" key="2">
    <source>
        <dbReference type="PROSITE-ProRule" id="PRU00035"/>
    </source>
</evidence>
<feature type="domain" description="NET" evidence="5">
    <location>
        <begin position="749"/>
        <end position="831"/>
    </location>
</feature>
<organism evidence="6 7">
    <name type="scientific">Lithohypha guttulata</name>
    <dbReference type="NCBI Taxonomy" id="1690604"/>
    <lineage>
        <taxon>Eukaryota</taxon>
        <taxon>Fungi</taxon>
        <taxon>Dikarya</taxon>
        <taxon>Ascomycota</taxon>
        <taxon>Pezizomycotina</taxon>
        <taxon>Eurotiomycetes</taxon>
        <taxon>Chaetothyriomycetidae</taxon>
        <taxon>Chaetothyriales</taxon>
        <taxon>Trichomeriaceae</taxon>
        <taxon>Lithohypha</taxon>
    </lineage>
</organism>
<feature type="compositionally biased region" description="Acidic residues" evidence="3">
    <location>
        <begin position="666"/>
        <end position="687"/>
    </location>
</feature>
<feature type="compositionally biased region" description="Pro residues" evidence="3">
    <location>
        <begin position="221"/>
        <end position="232"/>
    </location>
</feature>
<feature type="compositionally biased region" description="Polar residues" evidence="3">
    <location>
        <begin position="13"/>
        <end position="25"/>
    </location>
</feature>
<dbReference type="PROSITE" id="PS51525">
    <property type="entry name" value="NET"/>
    <property type="match status" value="1"/>
</dbReference>
<sequence length="898" mass="97742">MADVEAQLEANGLPTQFESSSNQPEVSHAITNAAATISNAEASQLKQNAPDLDVTTTAKPVQAAEPTPALQSEPAPSGNDVSLEHGSEPAPAATSEAQVEVNGHASDDADSINGSSADASFADSGLPASTNSDLQPLNATQEKSLLTEPLTQPASMPVQALESDLRTAPHSDALSAEAVATVEAEKHELDNNADEAQVSANVPLRSETSTSQPEEADAAQKPPPPAPVPAPAELPTQSQNGTIVPSVEVVQPSVPGEQPVGPAPPPAAPAPEPQEDQEMTDAPAQPVKQVHERDEDMADEPAAKRIKSDEDRPLSEVRSFKVPESPAPVAASSEPSSQMDGNDTVTNVRLQHMKRVISNLKKSNASQAFRLPVDPIALKIPTYLDLVKKPMDLGTIDNHLKQNQYTSVQAFKDDFQQIVANCVIFNGPEHAITQQARKMESSFNNQMTALPPASVAEPPKADKKAAKPKLDPVRAPPPRRQSVTAKAASPKAPSPATFAPDPNGMPLIRRDSTLDGRPKRAIVPPKRNSDFGGARPKRKKYELELRFCDEVLKTISSPKHWTINQYFTHPVDPVALNIPTYFQVIKKPMDLSTVRQKLDNGLYEKAKDFEEDVRLVFKNCYKFNPEGDYVYSRGQELEKLFNQEWSKKQDWITAREPDSEPASVGGDDDEDEESDEEAESEDDDEEDKVSKLQAQIELIQSQMASLKKKGKSPSASSKKADKKKKIKKEALTNKLSSLQQKEKPKKPAKKPKPEKDRYVTFAEKQYISNGIAMLPERPMQEALKIIQNSVPTLAGSDQGEIELDIEEVPNHALLKLLAFVKKYAGPPPDEPKESEYAPKEVNKKKSSKSMSKHEQEAQIAELKGALHNYDAGSPDALQSIETGPEESDDDSNEESEEE</sequence>
<evidence type="ECO:0000256" key="3">
    <source>
        <dbReference type="SAM" id="MobiDB-lite"/>
    </source>
</evidence>
<dbReference type="InterPro" id="IPR036427">
    <property type="entry name" value="Bromodomain-like_sf"/>
</dbReference>